<keyword evidence="4" id="KW-0472">Membrane</keyword>
<evidence type="ECO:0000256" key="2">
    <source>
        <dbReference type="ARBA" id="ARBA00006275"/>
    </source>
</evidence>
<reference evidence="8 9" key="1">
    <citation type="submission" date="2018-10" db="EMBL/GenBank/DDBJ databases">
        <title>Genomic Encyclopedia of Archaeal and Bacterial Type Strains, Phase II (KMG-II): from individual species to whole genera.</title>
        <authorList>
            <person name="Goeker M."/>
        </authorList>
    </citation>
    <scope>NUCLEOTIDE SEQUENCE [LARGE SCALE GENOMIC DNA]</scope>
    <source>
        <strain evidence="8 9">DSM 18602</strain>
    </source>
</reference>
<organism evidence="8 9">
    <name type="scientific">Mucilaginibacter gracilis</name>
    <dbReference type="NCBI Taxonomy" id="423350"/>
    <lineage>
        <taxon>Bacteria</taxon>
        <taxon>Pseudomonadati</taxon>
        <taxon>Bacteroidota</taxon>
        <taxon>Sphingobacteriia</taxon>
        <taxon>Sphingobacteriales</taxon>
        <taxon>Sphingobacteriaceae</taxon>
        <taxon>Mucilaginibacter</taxon>
    </lineage>
</organism>
<evidence type="ECO:0000259" key="6">
    <source>
        <dbReference type="Pfam" id="PF07980"/>
    </source>
</evidence>
<proteinExistence type="inferred from homology"/>
<dbReference type="Pfam" id="PF07980">
    <property type="entry name" value="SusD_RagB"/>
    <property type="match status" value="1"/>
</dbReference>
<gene>
    <name evidence="8" type="ORF">BDD43_3538</name>
</gene>
<dbReference type="OrthoDB" id="653598at2"/>
<dbReference type="InterPro" id="IPR011990">
    <property type="entry name" value="TPR-like_helical_dom_sf"/>
</dbReference>
<dbReference type="InterPro" id="IPR033985">
    <property type="entry name" value="SusD-like_N"/>
</dbReference>
<keyword evidence="9" id="KW-1185">Reference proteome</keyword>
<dbReference type="AlphaFoldDB" id="A0A495J3C6"/>
<comment type="similarity">
    <text evidence="2">Belongs to the SusD family.</text>
</comment>
<evidence type="ECO:0000313" key="8">
    <source>
        <dbReference type="EMBL" id="RKR83333.1"/>
    </source>
</evidence>
<keyword evidence="3" id="KW-0732">Signal</keyword>
<dbReference type="InterPro" id="IPR012944">
    <property type="entry name" value="SusD_RagB_dom"/>
</dbReference>
<dbReference type="Pfam" id="PF14322">
    <property type="entry name" value="SusD-like_3"/>
    <property type="match status" value="1"/>
</dbReference>
<dbReference type="RefSeq" id="WP_121198847.1">
    <property type="nucleotide sequence ID" value="NZ_RBKU01000001.1"/>
</dbReference>
<keyword evidence="5" id="KW-0998">Cell outer membrane</keyword>
<dbReference type="Proteomes" id="UP000268007">
    <property type="component" value="Unassembled WGS sequence"/>
</dbReference>
<dbReference type="Gene3D" id="1.25.40.390">
    <property type="match status" value="1"/>
</dbReference>
<evidence type="ECO:0000313" key="9">
    <source>
        <dbReference type="Proteomes" id="UP000268007"/>
    </source>
</evidence>
<evidence type="ECO:0000256" key="3">
    <source>
        <dbReference type="ARBA" id="ARBA00022729"/>
    </source>
</evidence>
<feature type="domain" description="SusD-like N-terminal" evidence="7">
    <location>
        <begin position="22"/>
        <end position="225"/>
    </location>
</feature>
<evidence type="ECO:0000256" key="4">
    <source>
        <dbReference type="ARBA" id="ARBA00023136"/>
    </source>
</evidence>
<sequence>MKKISITLSFIIILFTACTKGYLDIKPDKSLVVPQTLKDFQALLDNTDVMNINMPSLQEISSDDYYIKDASYQSVTVAMYKNSYTWNKDIYAGSPDVSDWNYRYRQIFYANIVLEGLDKLGASEQADPQFAAEKGSALFYRAFSLFQVAQLFCKPYSSTASTDPGVPVRTESDINQVSARGTVAETYAQIITDIKSSINLLPPTVSVKTRPNQTAAFGLLARVYLAMGDYSGALTNADAGLKQYPTLLNYNNLSKTASFPFQRYNDEVIFHSTMLSTSMSNVSRLIIDTILYKTYKTNDLRLQLFFRVSSGVNTYKGSYSGASQFFNGITTDELYLTRAECYARQNNKDAALADLNTLLVKRWVSGTFTPYTAATADEALTFILQERRKELLYRGLRWSDLRRLNQDSKYAVILNRNLNGTTYTLMPNNARYVFPIPDLVIQLSGIEQNAR</sequence>
<evidence type="ECO:0000256" key="5">
    <source>
        <dbReference type="ARBA" id="ARBA00023237"/>
    </source>
</evidence>
<dbReference type="EMBL" id="RBKU01000001">
    <property type="protein sequence ID" value="RKR83333.1"/>
    <property type="molecule type" value="Genomic_DNA"/>
</dbReference>
<dbReference type="GO" id="GO:0009279">
    <property type="term" value="C:cell outer membrane"/>
    <property type="evidence" value="ECO:0007669"/>
    <property type="project" value="UniProtKB-SubCell"/>
</dbReference>
<evidence type="ECO:0000259" key="7">
    <source>
        <dbReference type="Pfam" id="PF14322"/>
    </source>
</evidence>
<comment type="subcellular location">
    <subcellularLocation>
        <location evidence="1">Cell outer membrane</location>
    </subcellularLocation>
</comment>
<protein>
    <submittedName>
        <fullName evidence="8">SusD-like starch-binding protein associating with outer membrane</fullName>
    </submittedName>
</protein>
<evidence type="ECO:0000256" key="1">
    <source>
        <dbReference type="ARBA" id="ARBA00004442"/>
    </source>
</evidence>
<dbReference type="PROSITE" id="PS51257">
    <property type="entry name" value="PROKAR_LIPOPROTEIN"/>
    <property type="match status" value="1"/>
</dbReference>
<feature type="domain" description="RagB/SusD" evidence="6">
    <location>
        <begin position="333"/>
        <end position="444"/>
    </location>
</feature>
<accession>A0A495J3C6</accession>
<comment type="caution">
    <text evidence="8">The sequence shown here is derived from an EMBL/GenBank/DDBJ whole genome shotgun (WGS) entry which is preliminary data.</text>
</comment>
<name>A0A495J3C6_9SPHI</name>
<dbReference type="SUPFAM" id="SSF48452">
    <property type="entry name" value="TPR-like"/>
    <property type="match status" value="1"/>
</dbReference>